<feature type="domain" description="Outer membrane channel protein CpnT-like N-terminal" evidence="3">
    <location>
        <begin position="15"/>
        <end position="128"/>
    </location>
</feature>
<evidence type="ECO:0000313" key="5">
    <source>
        <dbReference type="Proteomes" id="UP000287547"/>
    </source>
</evidence>
<dbReference type="OrthoDB" id="4745173at2"/>
<evidence type="ECO:0000256" key="1">
    <source>
        <dbReference type="SAM" id="MobiDB-lite"/>
    </source>
</evidence>
<dbReference type="AlphaFoldDB" id="A0A428YWJ3"/>
<feature type="compositionally biased region" description="Low complexity" evidence="1">
    <location>
        <begin position="403"/>
        <end position="437"/>
    </location>
</feature>
<feature type="region of interest" description="Disordered" evidence="1">
    <location>
        <begin position="403"/>
        <end position="477"/>
    </location>
</feature>
<reference evidence="4 5" key="1">
    <citation type="submission" date="2018-05" db="EMBL/GenBank/DDBJ databases">
        <title>Evolution of GPA BGCs.</title>
        <authorList>
            <person name="Waglechner N."/>
            <person name="Wright G.D."/>
        </authorList>
    </citation>
    <scope>NUCLEOTIDE SEQUENCE [LARGE SCALE GENOMIC DNA]</scope>
    <source>
        <strain evidence="4 5">A82846</strain>
    </source>
</reference>
<dbReference type="Pfam" id="PF25547">
    <property type="entry name" value="WXG100_2"/>
    <property type="match status" value="1"/>
</dbReference>
<evidence type="ECO:0000259" key="2">
    <source>
        <dbReference type="Pfam" id="PF14021"/>
    </source>
</evidence>
<name>A0A428YWJ3_KIBAR</name>
<feature type="compositionally biased region" description="Pro residues" evidence="1">
    <location>
        <begin position="343"/>
        <end position="352"/>
    </location>
</feature>
<organism evidence="4 5">
    <name type="scientific">Kibdelosporangium aridum</name>
    <dbReference type="NCBI Taxonomy" id="2030"/>
    <lineage>
        <taxon>Bacteria</taxon>
        <taxon>Bacillati</taxon>
        <taxon>Actinomycetota</taxon>
        <taxon>Actinomycetes</taxon>
        <taxon>Pseudonocardiales</taxon>
        <taxon>Pseudonocardiaceae</taxon>
        <taxon>Kibdelosporangium</taxon>
    </lineage>
</organism>
<dbReference type="InterPro" id="IPR057746">
    <property type="entry name" value="CpnT-like_N"/>
</dbReference>
<dbReference type="PANTHER" id="PTHR42059">
    <property type="entry name" value="TNT DOMAIN-CONTAINING PROTEIN"/>
    <property type="match status" value="1"/>
</dbReference>
<accession>A0A428YWJ3</accession>
<feature type="region of interest" description="Disordered" evidence="1">
    <location>
        <begin position="315"/>
        <end position="390"/>
    </location>
</feature>
<feature type="compositionally biased region" description="Pro residues" evidence="1">
    <location>
        <begin position="438"/>
        <end position="454"/>
    </location>
</feature>
<protein>
    <submittedName>
        <fullName evidence="4">DUF4237 domain-containing protein</fullName>
    </submittedName>
</protein>
<dbReference type="InterPro" id="IPR025331">
    <property type="entry name" value="TNT"/>
</dbReference>
<sequence length="751" mass="76151">MGIELPADLADVAARTGVKWPAADEDKMREVAQAWRDTGQKITTLISEADTTARAALSTTEGASADSARRHWGTFVQPDTGHLTRIAKGCTANADKLDHAANQIGEAKLAIVRELTPLAKNINVAQHAAQAGDHTALLGLDTAIKGVAANIANVQSTLVTAVQPASGVVMDTVEPIVSTNPGGHGQNLLAPVTNLVEGGGHGPGLVPAVADAVPGVVNPGGHGQSLLAPVTDLVDGAGHGSGLVPAVADAVPGVVNPGGQGPGLVPPVSDVVPGVGNPGGQHGPGVLPPVADVVPGVVNPIVDAVPGVGHQPGVLPPSAVIPPGHAGDFGPGGSAGPGLPGGPGHPAPPTQPPGGYGPGVQVPDPATGPIPIGRDAPTPPTGIPARPDHGVHLAGASALLDAPAPQQAPAQASPAVPAQPLANQPPAAPASPFAGGTAPPPPQAPPAAPVPPPQAASGQPAAQAPPQPQQQQAARGPVPFAVTAEPARQHAVMAASVPQSPQNQDQDQESLIALWLVRMFPIGHMPVATDRPARQLPPPPVEFDYAAGMRFEPNDHPQADLIDDAEALAWAVEGGDAVTSGPPAPADEITNDHDPLAGQNERDWARRFVVRAGHGRDTLDTEYAWPPSELFPEGATAPGEPEVLEPGTVVDRFGTPDGRVFAAADTSFAQRSLPPSHVYAEYRRYRVLKPLPVWRGISAAWFGQTGGGVRYRTTHPALDLIALGYLAEDISTEDISTEEISTGESARGDSS</sequence>
<feature type="domain" description="TNT" evidence="2">
    <location>
        <begin position="644"/>
        <end position="728"/>
    </location>
</feature>
<dbReference type="Proteomes" id="UP000287547">
    <property type="component" value="Unassembled WGS sequence"/>
</dbReference>
<dbReference type="GO" id="GO:0050135">
    <property type="term" value="F:NADP+ nucleosidase activity"/>
    <property type="evidence" value="ECO:0007669"/>
    <property type="project" value="InterPro"/>
</dbReference>
<dbReference type="Pfam" id="PF14021">
    <property type="entry name" value="TNT"/>
    <property type="match status" value="1"/>
</dbReference>
<dbReference type="RefSeq" id="WP_051792998.1">
    <property type="nucleotide sequence ID" value="NZ_QHKI01000051.1"/>
</dbReference>
<gene>
    <name evidence="4" type="ORF">DMH04_39540</name>
</gene>
<evidence type="ECO:0000313" key="4">
    <source>
        <dbReference type="EMBL" id="RSM74556.1"/>
    </source>
</evidence>
<dbReference type="InterPro" id="IPR053024">
    <property type="entry name" value="Fungal_surface_NADase"/>
</dbReference>
<comment type="caution">
    <text evidence="4">The sequence shown here is derived from an EMBL/GenBank/DDBJ whole genome shotgun (WGS) entry which is preliminary data.</text>
</comment>
<proteinExistence type="predicted"/>
<evidence type="ECO:0000259" key="3">
    <source>
        <dbReference type="Pfam" id="PF25547"/>
    </source>
</evidence>
<dbReference type="PANTHER" id="PTHR42059:SF1">
    <property type="entry name" value="TNT DOMAIN-CONTAINING PROTEIN"/>
    <property type="match status" value="1"/>
</dbReference>
<feature type="compositionally biased region" description="Gly residues" evidence="1">
    <location>
        <begin position="327"/>
        <end position="342"/>
    </location>
</feature>
<dbReference type="EMBL" id="QHKI01000051">
    <property type="protein sequence ID" value="RSM74556.1"/>
    <property type="molecule type" value="Genomic_DNA"/>
</dbReference>